<gene>
    <name evidence="4" type="ORF">PQU92_09680</name>
</gene>
<dbReference type="EMBL" id="JAQQKX010000006">
    <property type="protein sequence ID" value="MDC7683546.1"/>
    <property type="molecule type" value="Genomic_DNA"/>
</dbReference>
<accession>A0ABT5HTZ3</accession>
<dbReference type="PANTHER" id="PTHR42970">
    <property type="entry name" value="PECTATE LYASE C-RELATED"/>
    <property type="match status" value="1"/>
</dbReference>
<keyword evidence="3" id="KW-0732">Signal</keyword>
<comment type="caution">
    <text evidence="4">The sequence shown here is derived from an EMBL/GenBank/DDBJ whole genome shotgun (WGS) entry which is preliminary data.</text>
</comment>
<sequence>MLFTRRRALGLIPAIAVAGACVPAQAAPFTGGTGGQILRVTNLNASGEGSLKAALDAKGPRIVVFEVGGVIDLNKTSLKVTEPFLTIAGETAPDPGITLIKGGMQISAHDVIVRHIAIRPGTAGMAKKSGFEPDGLSTVASHNVLIDHCSFTWAVDEALSASGPRFQGDTLENWRRNTSHNVTFSNNLIAESLRDASHSKGPHSMGSLIHDNVTGVLLTGNLYAHNNERHPLVKGGAEAVIVNNVFVNPGHTCTQYTLVAEQWTGRTPQPGRMILRGNVLRGGVDTPKDTPLLLFGGQGDLMLHATDNIATRADGSAIASIGYYQARPDGYFDTGPYVAQAYIRSMPKEALWPTGLVVRPAAQVEASVYKNVGSRPWARDPIDARIIADAKSGRGKLIDSEAEVGGYPQRTATRRTFNTKTLIK</sequence>
<evidence type="ECO:0000256" key="3">
    <source>
        <dbReference type="SAM" id="SignalP"/>
    </source>
</evidence>
<dbReference type="SUPFAM" id="SSF51126">
    <property type="entry name" value="Pectin lyase-like"/>
    <property type="match status" value="1"/>
</dbReference>
<keyword evidence="5" id="KW-1185">Reference proteome</keyword>
<keyword evidence="2" id="KW-0325">Glycoprotein</keyword>
<dbReference type="PROSITE" id="PS51257">
    <property type="entry name" value="PROKAR_LIPOPROTEIN"/>
    <property type="match status" value="1"/>
</dbReference>
<evidence type="ECO:0000256" key="1">
    <source>
        <dbReference type="ARBA" id="ARBA00022723"/>
    </source>
</evidence>
<feature type="signal peptide" evidence="3">
    <location>
        <begin position="1"/>
        <end position="26"/>
    </location>
</feature>
<feature type="chain" id="PRO_5047057912" evidence="3">
    <location>
        <begin position="27"/>
        <end position="424"/>
    </location>
</feature>
<evidence type="ECO:0000313" key="4">
    <source>
        <dbReference type="EMBL" id="MDC7683546.1"/>
    </source>
</evidence>
<dbReference type="InterPro" id="IPR011050">
    <property type="entry name" value="Pectin_lyase_fold/virulence"/>
</dbReference>
<proteinExistence type="predicted"/>
<dbReference type="InterPro" id="IPR052063">
    <property type="entry name" value="Polysaccharide_Lyase_1"/>
</dbReference>
<dbReference type="InterPro" id="IPR012334">
    <property type="entry name" value="Pectin_lyas_fold"/>
</dbReference>
<dbReference type="GO" id="GO:0016829">
    <property type="term" value="F:lyase activity"/>
    <property type="evidence" value="ECO:0007669"/>
    <property type="project" value="UniProtKB-KW"/>
</dbReference>
<evidence type="ECO:0000313" key="5">
    <source>
        <dbReference type="Proteomes" id="UP001214854"/>
    </source>
</evidence>
<protein>
    <submittedName>
        <fullName evidence="4">Pectate lyase</fullName>
    </submittedName>
</protein>
<name>A0ABT5HTZ3_9CAUL</name>
<organism evidence="4 5">
    <name type="scientific">Asticcacaulis aquaticus</name>
    <dbReference type="NCBI Taxonomy" id="2984212"/>
    <lineage>
        <taxon>Bacteria</taxon>
        <taxon>Pseudomonadati</taxon>
        <taxon>Pseudomonadota</taxon>
        <taxon>Alphaproteobacteria</taxon>
        <taxon>Caulobacterales</taxon>
        <taxon>Caulobacteraceae</taxon>
        <taxon>Asticcacaulis</taxon>
    </lineage>
</organism>
<keyword evidence="4" id="KW-0456">Lyase</keyword>
<keyword evidence="1" id="KW-0479">Metal-binding</keyword>
<reference evidence="4 5" key="1">
    <citation type="submission" date="2023-01" db="EMBL/GenBank/DDBJ databases">
        <title>Novel species of the genus Asticcacaulis isolated from rivers.</title>
        <authorList>
            <person name="Lu H."/>
        </authorList>
    </citation>
    <scope>NUCLEOTIDE SEQUENCE [LARGE SCALE GENOMIC DNA]</scope>
    <source>
        <strain evidence="4 5">BYS171W</strain>
    </source>
</reference>
<dbReference type="Gene3D" id="2.160.20.10">
    <property type="entry name" value="Single-stranded right-handed beta-helix, Pectin lyase-like"/>
    <property type="match status" value="1"/>
</dbReference>
<dbReference type="PANTHER" id="PTHR42970:SF1">
    <property type="entry name" value="PECTATE LYASE C-RELATED"/>
    <property type="match status" value="1"/>
</dbReference>
<dbReference type="Proteomes" id="UP001214854">
    <property type="component" value="Unassembled WGS sequence"/>
</dbReference>
<dbReference type="RefSeq" id="WP_272748011.1">
    <property type="nucleotide sequence ID" value="NZ_JAQQKX010000006.1"/>
</dbReference>
<evidence type="ECO:0000256" key="2">
    <source>
        <dbReference type="ARBA" id="ARBA00023180"/>
    </source>
</evidence>